<name>A0A7E6ERQ2_9MOLL</name>
<keyword evidence="5" id="KW-0676">Redox-active center</keyword>
<dbReference type="RefSeq" id="XP_036357630.1">
    <property type="nucleotide sequence ID" value="XM_036501737.1"/>
</dbReference>
<dbReference type="InterPro" id="IPR051063">
    <property type="entry name" value="PDI"/>
</dbReference>
<dbReference type="AlphaFoldDB" id="A0A7E6ERQ2"/>
<dbReference type="Gene3D" id="3.40.30.10">
    <property type="entry name" value="Glutaredoxin"/>
    <property type="match status" value="2"/>
</dbReference>
<dbReference type="InterPro" id="IPR011679">
    <property type="entry name" value="ERp29_C"/>
</dbReference>
<evidence type="ECO:0000256" key="1">
    <source>
        <dbReference type="ARBA" id="ARBA00001182"/>
    </source>
</evidence>
<keyword evidence="4" id="KW-0413">Isomerase</keyword>
<dbReference type="EC" id="5.3.4.1" evidence="2"/>
<dbReference type="GO" id="GO:0005783">
    <property type="term" value="C:endoplasmic reticulum"/>
    <property type="evidence" value="ECO:0007669"/>
    <property type="project" value="InterPro"/>
</dbReference>
<dbReference type="Pfam" id="PF13848">
    <property type="entry name" value="Thioredoxin_6"/>
    <property type="match status" value="1"/>
</dbReference>
<sequence length="366" mass="42269">MYFSILFVATNDCVQCDIEYPKFLAASQPFHSDPQIYFGHVTDSELIKSFGVTEYPSIVYYQPGSESPSISDQDHTVEGVITTIAKAMKGDFSRVKREYAAELVEENYDKIVSLPNVYTLILLYKNNEAKEDIAVFEKIAASFRNDFNIVFGKVNAEKEEALRSDFGRKKYPAIYWYSIENKNARKRYGGRLDLVELVSFINEQTNIMRQPGGELEEMAGRVEALDKLVVENVEQIYEGKKLKKLLKTLKNDYSRNELEKYYTYIIENIHSTRSSDFLEEERGEVLKKLSDRVLTPVQMDKLRRKQNILHKFIDEIAMYLINKNGIDTSLGGMEDPSWQDAFSGSFETFDTSKTTKQKKITKHEEL</sequence>
<evidence type="ECO:0000256" key="2">
    <source>
        <dbReference type="ARBA" id="ARBA00012723"/>
    </source>
</evidence>
<evidence type="ECO:0000256" key="4">
    <source>
        <dbReference type="ARBA" id="ARBA00023235"/>
    </source>
</evidence>
<dbReference type="SUPFAM" id="SSF52833">
    <property type="entry name" value="Thioredoxin-like"/>
    <property type="match status" value="2"/>
</dbReference>
<proteinExistence type="predicted"/>
<dbReference type="SUPFAM" id="SSF47933">
    <property type="entry name" value="ERP29 C domain-like"/>
    <property type="match status" value="1"/>
</dbReference>
<evidence type="ECO:0000256" key="5">
    <source>
        <dbReference type="ARBA" id="ARBA00023284"/>
    </source>
</evidence>
<protein>
    <recommendedName>
        <fullName evidence="2">protein disulfide-isomerase</fullName>
        <ecNumber evidence="2">5.3.4.1</ecNumber>
    </recommendedName>
</protein>
<gene>
    <name evidence="8" type="primary">LOC115211019</name>
</gene>
<dbReference type="Pfam" id="PF07749">
    <property type="entry name" value="ERp29"/>
    <property type="match status" value="1"/>
</dbReference>
<feature type="domain" description="Endoplasmic reticulum resident protein 29 C-terminal" evidence="6">
    <location>
        <begin position="220"/>
        <end position="312"/>
    </location>
</feature>
<dbReference type="GO" id="GO:0003756">
    <property type="term" value="F:protein disulfide isomerase activity"/>
    <property type="evidence" value="ECO:0007669"/>
    <property type="project" value="UniProtKB-EC"/>
</dbReference>
<dbReference type="InterPro" id="IPR036356">
    <property type="entry name" value="ERp29_C_sf"/>
</dbReference>
<dbReference type="InterPro" id="IPR036249">
    <property type="entry name" value="Thioredoxin-like_sf"/>
</dbReference>
<comment type="catalytic activity">
    <reaction evidence="1">
        <text>Catalyzes the rearrangement of -S-S- bonds in proteins.</text>
        <dbReference type="EC" id="5.3.4.1"/>
    </reaction>
</comment>
<keyword evidence="7" id="KW-1185">Reference proteome</keyword>
<dbReference type="CDD" id="cd02961">
    <property type="entry name" value="PDI_a_family"/>
    <property type="match status" value="2"/>
</dbReference>
<evidence type="ECO:0000259" key="6">
    <source>
        <dbReference type="Pfam" id="PF07749"/>
    </source>
</evidence>
<organism evidence="7 8">
    <name type="scientific">Octopus sinensis</name>
    <name type="common">East Asian common octopus</name>
    <dbReference type="NCBI Taxonomy" id="2607531"/>
    <lineage>
        <taxon>Eukaryota</taxon>
        <taxon>Metazoa</taxon>
        <taxon>Spiralia</taxon>
        <taxon>Lophotrochozoa</taxon>
        <taxon>Mollusca</taxon>
        <taxon>Cephalopoda</taxon>
        <taxon>Coleoidea</taxon>
        <taxon>Octopodiformes</taxon>
        <taxon>Octopoda</taxon>
        <taxon>Incirrata</taxon>
        <taxon>Octopodidae</taxon>
        <taxon>Octopus</taxon>
    </lineage>
</organism>
<dbReference type="GO" id="GO:0006457">
    <property type="term" value="P:protein folding"/>
    <property type="evidence" value="ECO:0007669"/>
    <property type="project" value="TreeGrafter"/>
</dbReference>
<dbReference type="PANTHER" id="PTHR45672:SF11">
    <property type="entry name" value="PROTEIN DISULFIDE-ISOMERASE C17H9.14C"/>
    <property type="match status" value="1"/>
</dbReference>
<dbReference type="PANTHER" id="PTHR45672">
    <property type="entry name" value="PROTEIN DISULFIDE-ISOMERASE C17H9.14C-RELATED"/>
    <property type="match status" value="1"/>
</dbReference>
<dbReference type="Gene3D" id="1.20.1150.12">
    <property type="entry name" value="Endoplasmic reticulum resident protein 29, C-terminal domain"/>
    <property type="match status" value="1"/>
</dbReference>
<dbReference type="Proteomes" id="UP000515154">
    <property type="component" value="Linkage group LG4"/>
</dbReference>
<evidence type="ECO:0000313" key="8">
    <source>
        <dbReference type="RefSeq" id="XP_036357630.1"/>
    </source>
</evidence>
<evidence type="ECO:0000313" key="7">
    <source>
        <dbReference type="Proteomes" id="UP000515154"/>
    </source>
</evidence>
<evidence type="ECO:0000256" key="3">
    <source>
        <dbReference type="ARBA" id="ARBA00023157"/>
    </source>
</evidence>
<reference evidence="8" key="1">
    <citation type="submission" date="2025-08" db="UniProtKB">
        <authorList>
            <consortium name="RefSeq"/>
        </authorList>
    </citation>
    <scope>IDENTIFICATION</scope>
</reference>
<accession>A0A7E6ERQ2</accession>
<keyword evidence="3" id="KW-1015">Disulfide bond</keyword>